<organism evidence="1 2">
    <name type="scientific">Polarella glacialis</name>
    <name type="common">Dinoflagellate</name>
    <dbReference type="NCBI Taxonomy" id="89957"/>
    <lineage>
        <taxon>Eukaryota</taxon>
        <taxon>Sar</taxon>
        <taxon>Alveolata</taxon>
        <taxon>Dinophyceae</taxon>
        <taxon>Suessiales</taxon>
        <taxon>Suessiaceae</taxon>
        <taxon>Polarella</taxon>
    </lineage>
</organism>
<dbReference type="AlphaFoldDB" id="A0A813HEJ1"/>
<dbReference type="Proteomes" id="UP000654075">
    <property type="component" value="Unassembled WGS sequence"/>
</dbReference>
<evidence type="ECO:0000313" key="2">
    <source>
        <dbReference type="Proteomes" id="UP000654075"/>
    </source>
</evidence>
<accession>A0A813HEJ1</accession>
<proteinExistence type="predicted"/>
<sequence length="371" mass="40995">MTSAVQPPGLVGLLDAFKTSRTPLLNQEASNDLTNAETNARRLQDSHVAPDVLLVSGAGWEKANGIYLPSHVDHSGVVYKNGQGFLVSYEEHARETTHTTRRWLGWILGIGGKPLYTVQSNSPESPPPGGWRAVRDWGREPVPTVCTAVDVVDAVLVDVRSKLITIDKLAQQAEWQAAAEELLRTQDQLSHLLDVESPEVTYILAEVQEREQDLPLKQAKALKKDGDETCILGDWPKAQKLYQKAHRCLVKCDGPEAEQLRSELLIIRQHVPLKRLEQARTEAKCDFQAAEWAGLDAKLELVQHCMQAVKEAGMLIPLESAAEVEEMRLECTLQRVLGVKRSGDTEAARGTREGFAAAELYFATALKLLAT</sequence>
<feature type="non-terminal residue" evidence="1">
    <location>
        <position position="371"/>
    </location>
</feature>
<keyword evidence="2" id="KW-1185">Reference proteome</keyword>
<name>A0A813HEJ1_POLGL</name>
<gene>
    <name evidence="1" type="ORF">PGLA1383_LOCUS51788</name>
</gene>
<protein>
    <submittedName>
        <fullName evidence="1">Uncharacterized protein</fullName>
    </submittedName>
</protein>
<dbReference type="EMBL" id="CAJNNV010031455">
    <property type="protein sequence ID" value="CAE8636306.1"/>
    <property type="molecule type" value="Genomic_DNA"/>
</dbReference>
<evidence type="ECO:0000313" key="1">
    <source>
        <dbReference type="EMBL" id="CAE8636306.1"/>
    </source>
</evidence>
<reference evidence="1" key="1">
    <citation type="submission" date="2021-02" db="EMBL/GenBank/DDBJ databases">
        <authorList>
            <person name="Dougan E. K."/>
            <person name="Rhodes N."/>
            <person name="Thang M."/>
            <person name="Chan C."/>
        </authorList>
    </citation>
    <scope>NUCLEOTIDE SEQUENCE</scope>
</reference>
<comment type="caution">
    <text evidence="1">The sequence shown here is derived from an EMBL/GenBank/DDBJ whole genome shotgun (WGS) entry which is preliminary data.</text>
</comment>